<name>A0AAD6X6Z1_9AGAR</name>
<keyword evidence="3" id="KW-1185">Reference proteome</keyword>
<reference evidence="2" key="1">
    <citation type="submission" date="2023-03" db="EMBL/GenBank/DDBJ databases">
        <title>Massive genome expansion in bonnet fungi (Mycena s.s.) driven by repeated elements and novel gene families across ecological guilds.</title>
        <authorList>
            <consortium name="Lawrence Berkeley National Laboratory"/>
            <person name="Harder C.B."/>
            <person name="Miyauchi S."/>
            <person name="Viragh M."/>
            <person name="Kuo A."/>
            <person name="Thoen E."/>
            <person name="Andreopoulos B."/>
            <person name="Lu D."/>
            <person name="Skrede I."/>
            <person name="Drula E."/>
            <person name="Henrissat B."/>
            <person name="Morin E."/>
            <person name="Kohler A."/>
            <person name="Barry K."/>
            <person name="LaButti K."/>
            <person name="Morin E."/>
            <person name="Salamov A."/>
            <person name="Lipzen A."/>
            <person name="Mereny Z."/>
            <person name="Hegedus B."/>
            <person name="Baldrian P."/>
            <person name="Stursova M."/>
            <person name="Weitz H."/>
            <person name="Taylor A."/>
            <person name="Grigoriev I.V."/>
            <person name="Nagy L.G."/>
            <person name="Martin F."/>
            <person name="Kauserud H."/>
        </authorList>
    </citation>
    <scope>NUCLEOTIDE SEQUENCE</scope>
    <source>
        <strain evidence="2">CBHHK200</strain>
    </source>
</reference>
<dbReference type="Proteomes" id="UP001218188">
    <property type="component" value="Unassembled WGS sequence"/>
</dbReference>
<accession>A0AAD6X6Z1</accession>
<protein>
    <submittedName>
        <fullName evidence="2">Uncharacterized protein</fullName>
    </submittedName>
</protein>
<gene>
    <name evidence="2" type="ORF">C8F04DRAFT_1177167</name>
</gene>
<feature type="compositionally biased region" description="Acidic residues" evidence="1">
    <location>
        <begin position="127"/>
        <end position="136"/>
    </location>
</feature>
<evidence type="ECO:0000313" key="3">
    <source>
        <dbReference type="Proteomes" id="UP001218188"/>
    </source>
</evidence>
<evidence type="ECO:0000313" key="2">
    <source>
        <dbReference type="EMBL" id="KAJ7041333.1"/>
    </source>
</evidence>
<organism evidence="2 3">
    <name type="scientific">Mycena alexandri</name>
    <dbReference type="NCBI Taxonomy" id="1745969"/>
    <lineage>
        <taxon>Eukaryota</taxon>
        <taxon>Fungi</taxon>
        <taxon>Dikarya</taxon>
        <taxon>Basidiomycota</taxon>
        <taxon>Agaricomycotina</taxon>
        <taxon>Agaricomycetes</taxon>
        <taxon>Agaricomycetidae</taxon>
        <taxon>Agaricales</taxon>
        <taxon>Marasmiineae</taxon>
        <taxon>Mycenaceae</taxon>
        <taxon>Mycena</taxon>
    </lineage>
</organism>
<proteinExistence type="predicted"/>
<evidence type="ECO:0000256" key="1">
    <source>
        <dbReference type="SAM" id="MobiDB-lite"/>
    </source>
</evidence>
<sequence length="319" mass="34858">MRAIPKLTSCPNHLSCSRVFFQGPELGKNHQVFYQHPGSSNPTPPTSADHAVRSHRCLRCRPLTVSLTPPFRFALSLALALPAGRYAVSSARRRLVHPPPPPDLEAKVGEKLLVANAMGVPIPQDPVVDESEDVDEAGALPRESTGEPGQHCDTSEGVQIVASKEVGVNGPRDRAFIGRRGCWWGWVSLRCAAPDGLTDSGRWWWLEVKRGRCQRAARPRFYRRVGGGRAGFGMTAARRASGVDREFEGGRVGERERCRSRGWAVVGRQKRGREREVERVGDAVEMDEWLALGDLNAVSLEYVGGRGRGAGAAGRDAGR</sequence>
<comment type="caution">
    <text evidence="2">The sequence shown here is derived from an EMBL/GenBank/DDBJ whole genome shotgun (WGS) entry which is preliminary data.</text>
</comment>
<dbReference type="EMBL" id="JARJCM010000017">
    <property type="protein sequence ID" value="KAJ7041333.1"/>
    <property type="molecule type" value="Genomic_DNA"/>
</dbReference>
<feature type="region of interest" description="Disordered" evidence="1">
    <location>
        <begin position="124"/>
        <end position="153"/>
    </location>
</feature>
<dbReference type="AlphaFoldDB" id="A0AAD6X6Z1"/>